<accession>A0ABS3CLF0</accession>
<dbReference type="Proteomes" id="UP000664480">
    <property type="component" value="Unassembled WGS sequence"/>
</dbReference>
<evidence type="ECO:0000256" key="1">
    <source>
        <dbReference type="ARBA" id="ARBA00004651"/>
    </source>
</evidence>
<feature type="transmembrane region" description="Helical" evidence="7">
    <location>
        <begin position="108"/>
        <end position="127"/>
    </location>
</feature>
<comment type="similarity">
    <text evidence="2">Belongs to the polysaccharide synthase family.</text>
</comment>
<feature type="transmembrane region" description="Helical" evidence="7">
    <location>
        <begin position="414"/>
        <end position="431"/>
    </location>
</feature>
<evidence type="ECO:0000256" key="4">
    <source>
        <dbReference type="ARBA" id="ARBA00022692"/>
    </source>
</evidence>
<comment type="subcellular location">
    <subcellularLocation>
        <location evidence="1">Cell membrane</location>
        <topology evidence="1">Multi-pass membrane protein</topology>
    </subcellularLocation>
</comment>
<evidence type="ECO:0000256" key="6">
    <source>
        <dbReference type="ARBA" id="ARBA00023136"/>
    </source>
</evidence>
<evidence type="ECO:0000313" key="8">
    <source>
        <dbReference type="EMBL" id="MBN7817590.1"/>
    </source>
</evidence>
<dbReference type="PANTHER" id="PTHR30250:SF10">
    <property type="entry name" value="LIPOPOLYSACCHARIDE BIOSYNTHESIS PROTEIN WZXC"/>
    <property type="match status" value="1"/>
</dbReference>
<protein>
    <submittedName>
        <fullName evidence="8">Lipopolysaccharide biosynthesis protein</fullName>
    </submittedName>
</protein>
<evidence type="ECO:0000256" key="5">
    <source>
        <dbReference type="ARBA" id="ARBA00022989"/>
    </source>
</evidence>
<evidence type="ECO:0000256" key="2">
    <source>
        <dbReference type="ARBA" id="ARBA00007430"/>
    </source>
</evidence>
<evidence type="ECO:0000313" key="9">
    <source>
        <dbReference type="Proteomes" id="UP000664480"/>
    </source>
</evidence>
<comment type="caution">
    <text evidence="8">The sequence shown here is derived from an EMBL/GenBank/DDBJ whole genome shotgun (WGS) entry which is preliminary data.</text>
</comment>
<keyword evidence="5 7" id="KW-1133">Transmembrane helix</keyword>
<feature type="transmembrane region" description="Helical" evidence="7">
    <location>
        <begin position="147"/>
        <end position="164"/>
    </location>
</feature>
<evidence type="ECO:0000256" key="7">
    <source>
        <dbReference type="SAM" id="Phobius"/>
    </source>
</evidence>
<dbReference type="CDD" id="cd13127">
    <property type="entry name" value="MATE_tuaB_like"/>
    <property type="match status" value="1"/>
</dbReference>
<feature type="transmembrane region" description="Helical" evidence="7">
    <location>
        <begin position="367"/>
        <end position="393"/>
    </location>
</feature>
<dbReference type="RefSeq" id="WP_206588256.1">
    <property type="nucleotide sequence ID" value="NZ_JAFKCU010000006.1"/>
</dbReference>
<gene>
    <name evidence="8" type="ORF">J0A69_19260</name>
</gene>
<evidence type="ECO:0000256" key="3">
    <source>
        <dbReference type="ARBA" id="ARBA00022475"/>
    </source>
</evidence>
<keyword evidence="6 7" id="KW-0472">Membrane</keyword>
<sequence>MTLKKKTLNGLFWSFTQQFSVQGSSILVSIILARILLPSDFGLIGMLSVFIALGNSLIDSGLTSSLIRTVDADQTDFSTVFFLNLMGSLIVYTAMFFSAPLISNFFEQPLLIDIIRVYCLSFIISAFSGVQRTRMTKQMDFKTQLKIVLPSVIISGLVGIVLAYQDFGVWALVYMTLTQHLFAAFQFWFHSNWKPSWVFSMSKLKYHFEFGYKITLSGILNSVFSNIYNVAIGKYFSVAELGYYTRADSLKQIPVQNISTSLSKVTFPMFSEIQDDNERLKNIYKRLMQQVLFWLMPVMTLASILAEPLFRFLLTEKWLPAVPFFQILCFIGIMYPIHSYNLNILKVKGRSDLYLKLEIIKKSLTTIGLFAAISFGIFGLLWVQVILNILAFLINSHYSGRLIGYATLHQIKDIIPIFIIGITMAIPVFILNEYLPSNSSFDLFRVLIGGISGMILYLLISFVFKSEPLIDFRKLVLKR</sequence>
<dbReference type="PANTHER" id="PTHR30250">
    <property type="entry name" value="PST FAMILY PREDICTED COLANIC ACID TRANSPORTER"/>
    <property type="match status" value="1"/>
</dbReference>
<organism evidence="8 9">
    <name type="scientific">Algoriphagus pacificus</name>
    <dbReference type="NCBI Taxonomy" id="2811234"/>
    <lineage>
        <taxon>Bacteria</taxon>
        <taxon>Pseudomonadati</taxon>
        <taxon>Bacteroidota</taxon>
        <taxon>Cytophagia</taxon>
        <taxon>Cytophagales</taxon>
        <taxon>Cyclobacteriaceae</taxon>
        <taxon>Algoriphagus</taxon>
    </lineage>
</organism>
<keyword evidence="4 7" id="KW-0812">Transmembrane</keyword>
<feature type="transmembrane region" description="Helical" evidence="7">
    <location>
        <begin position="210"/>
        <end position="228"/>
    </location>
</feature>
<dbReference type="EMBL" id="JAFKCU010000006">
    <property type="protein sequence ID" value="MBN7817590.1"/>
    <property type="molecule type" value="Genomic_DNA"/>
</dbReference>
<reference evidence="8 9" key="1">
    <citation type="submission" date="2021-03" db="EMBL/GenBank/DDBJ databases">
        <title>novel species isolated from a fishpond in China.</title>
        <authorList>
            <person name="Lu H."/>
            <person name="Cai Z."/>
        </authorList>
    </citation>
    <scope>NUCLEOTIDE SEQUENCE [LARGE SCALE GENOMIC DNA]</scope>
    <source>
        <strain evidence="8 9">YJ13C</strain>
    </source>
</reference>
<feature type="transmembrane region" description="Helical" evidence="7">
    <location>
        <begin position="79"/>
        <end position="102"/>
    </location>
</feature>
<keyword evidence="3" id="KW-1003">Cell membrane</keyword>
<dbReference type="InterPro" id="IPR050833">
    <property type="entry name" value="Poly_Biosynth_Transport"/>
</dbReference>
<feature type="transmembrane region" description="Helical" evidence="7">
    <location>
        <begin position="443"/>
        <end position="464"/>
    </location>
</feature>
<dbReference type="Pfam" id="PF13440">
    <property type="entry name" value="Polysacc_synt_3"/>
    <property type="match status" value="1"/>
</dbReference>
<feature type="transmembrane region" description="Helical" evidence="7">
    <location>
        <begin position="12"/>
        <end position="35"/>
    </location>
</feature>
<feature type="transmembrane region" description="Helical" evidence="7">
    <location>
        <begin position="287"/>
        <end position="306"/>
    </location>
</feature>
<keyword evidence="9" id="KW-1185">Reference proteome</keyword>
<feature type="transmembrane region" description="Helical" evidence="7">
    <location>
        <begin position="318"/>
        <end position="337"/>
    </location>
</feature>
<feature type="transmembrane region" description="Helical" evidence="7">
    <location>
        <begin position="41"/>
        <end position="58"/>
    </location>
</feature>
<name>A0ABS3CLF0_9BACT</name>
<proteinExistence type="inferred from homology"/>